<reference evidence="5 6" key="1">
    <citation type="submission" date="2021-03" db="EMBL/GenBank/DDBJ databases">
        <title>Paenibacillus artemisicola MWE-103 whole genome sequence.</title>
        <authorList>
            <person name="Ham Y.J."/>
        </authorList>
    </citation>
    <scope>NUCLEOTIDE SEQUENCE [LARGE SCALE GENOMIC DNA]</scope>
    <source>
        <strain evidence="5 6">MWE-103</strain>
    </source>
</reference>
<evidence type="ECO:0000256" key="2">
    <source>
        <dbReference type="ARBA" id="ARBA00034301"/>
    </source>
</evidence>
<evidence type="ECO:0000313" key="6">
    <source>
        <dbReference type="Proteomes" id="UP000670947"/>
    </source>
</evidence>
<dbReference type="Gene3D" id="3.60.15.10">
    <property type="entry name" value="Ribonuclease Z/Hydroxyacylglutathione hydrolase-like"/>
    <property type="match status" value="1"/>
</dbReference>
<proteinExistence type="predicted"/>
<dbReference type="PIRSF" id="PIRSF038896">
    <property type="entry name" value="NAPE-PLD"/>
    <property type="match status" value="1"/>
</dbReference>
<evidence type="ECO:0000256" key="3">
    <source>
        <dbReference type="ARBA" id="ARBA00048505"/>
    </source>
</evidence>
<organism evidence="5 6">
    <name type="scientific">Paenibacillus artemisiicola</name>
    <dbReference type="NCBI Taxonomy" id="1172618"/>
    <lineage>
        <taxon>Bacteria</taxon>
        <taxon>Bacillati</taxon>
        <taxon>Bacillota</taxon>
        <taxon>Bacilli</taxon>
        <taxon>Bacillales</taxon>
        <taxon>Paenibacillaceae</taxon>
        <taxon>Paenibacillus</taxon>
    </lineage>
</organism>
<comment type="catalytic activity">
    <reaction evidence="1">
        <text>3',5'-cyclic CMP + H2O = CMP + H(+)</text>
        <dbReference type="Rhea" id="RHEA:72675"/>
        <dbReference type="ChEBI" id="CHEBI:15377"/>
        <dbReference type="ChEBI" id="CHEBI:15378"/>
        <dbReference type="ChEBI" id="CHEBI:58003"/>
        <dbReference type="ChEBI" id="CHEBI:60377"/>
    </reaction>
    <physiologicalReaction direction="left-to-right" evidence="1">
        <dbReference type="Rhea" id="RHEA:72676"/>
    </physiologicalReaction>
</comment>
<dbReference type="RefSeq" id="WP_208848672.1">
    <property type="nucleotide sequence ID" value="NZ_JAGGDJ010000013.1"/>
</dbReference>
<evidence type="ECO:0000256" key="1">
    <source>
        <dbReference type="ARBA" id="ARBA00034221"/>
    </source>
</evidence>
<dbReference type="InterPro" id="IPR001279">
    <property type="entry name" value="Metallo-B-lactamas"/>
</dbReference>
<comment type="caution">
    <text evidence="5">The sequence shown here is derived from an EMBL/GenBank/DDBJ whole genome shotgun (WGS) entry which is preliminary data.</text>
</comment>
<dbReference type="SUPFAM" id="SSF56281">
    <property type="entry name" value="Metallo-hydrolase/oxidoreductase"/>
    <property type="match status" value="1"/>
</dbReference>
<evidence type="ECO:0000259" key="4">
    <source>
        <dbReference type="Pfam" id="PF12706"/>
    </source>
</evidence>
<evidence type="ECO:0000313" key="5">
    <source>
        <dbReference type="EMBL" id="MBO7745844.1"/>
    </source>
</evidence>
<sequence length="308" mass="35436">MRDMRYTNLNPDAVPKTFREVRQWRRERAGRMKRKDYSFKVPAVAPDLTFLHANTTEPALTWIGHSTFLIQLAGLNIVTDPVWAEQLAIHKRLVPPGVAIADMPPIDVILISHSHYDHLNIASLKQLKGSKTLIVPVGLADKLRRKGFSSIIELDWWQSASLRGVRFHFVPAQHWTRRTLTDTNSSRWGGFVMERRNVPTVYFAGDSGYFDGFKEIGRRFPDIDVALMPIGAYDPEWFMGPQHVTPEEALQAFRDTGARRFVPMHYGSYKLADDTPREALDRLEVEIRRLRLEEGAVRILPHGETWRL</sequence>
<comment type="function">
    <text evidence="2">Counteracts the endogenous Pycsar antiviral defense system. Phosphodiesterase that enables metal-dependent hydrolysis of host cyclic nucleotide Pycsar defense signals such as cCMP and cUMP.</text>
</comment>
<keyword evidence="6" id="KW-1185">Reference proteome</keyword>
<dbReference type="Pfam" id="PF12706">
    <property type="entry name" value="Lactamase_B_2"/>
    <property type="match status" value="1"/>
</dbReference>
<dbReference type="Proteomes" id="UP000670947">
    <property type="component" value="Unassembled WGS sequence"/>
</dbReference>
<dbReference type="InterPro" id="IPR036866">
    <property type="entry name" value="RibonucZ/Hydroxyglut_hydro"/>
</dbReference>
<name>A0ABS3WC22_9BACL</name>
<comment type="catalytic activity">
    <reaction evidence="3">
        <text>3',5'-cyclic UMP + H2O = UMP + H(+)</text>
        <dbReference type="Rhea" id="RHEA:70575"/>
        <dbReference type="ChEBI" id="CHEBI:15377"/>
        <dbReference type="ChEBI" id="CHEBI:15378"/>
        <dbReference type="ChEBI" id="CHEBI:57865"/>
        <dbReference type="ChEBI" id="CHEBI:184387"/>
    </reaction>
    <physiologicalReaction direction="left-to-right" evidence="3">
        <dbReference type="Rhea" id="RHEA:70576"/>
    </physiologicalReaction>
</comment>
<dbReference type="EMBL" id="JAGGDJ010000013">
    <property type="protein sequence ID" value="MBO7745844.1"/>
    <property type="molecule type" value="Genomic_DNA"/>
</dbReference>
<dbReference type="PANTHER" id="PTHR15032:SF36">
    <property type="entry name" value="METALLO-BETA-LACTAMASE DOMAIN-CONTAINING PROTEIN"/>
    <property type="match status" value="1"/>
</dbReference>
<gene>
    <name evidence="5" type="ORF">I8J29_16675</name>
</gene>
<dbReference type="PANTHER" id="PTHR15032">
    <property type="entry name" value="N-ACYL-PHOSPHATIDYLETHANOLAMINE-HYDROLYZING PHOSPHOLIPASE D"/>
    <property type="match status" value="1"/>
</dbReference>
<feature type="domain" description="Metallo-beta-lactamase" evidence="4">
    <location>
        <begin position="76"/>
        <end position="266"/>
    </location>
</feature>
<protein>
    <submittedName>
        <fullName evidence="5">MBL fold metallo-hydrolase</fullName>
    </submittedName>
</protein>
<dbReference type="InterPro" id="IPR024884">
    <property type="entry name" value="NAPE-PLD"/>
</dbReference>
<accession>A0ABS3WC22</accession>